<protein>
    <recommendedName>
        <fullName evidence="2">Peptidase A2 domain-containing protein</fullName>
    </recommendedName>
</protein>
<gene>
    <name evidence="1" type="ORF">METZ01_LOCUS297636</name>
</gene>
<dbReference type="EMBL" id="UINC01091765">
    <property type="protein sequence ID" value="SVC44782.1"/>
    <property type="molecule type" value="Genomic_DNA"/>
</dbReference>
<name>A0A382MBH3_9ZZZZ</name>
<sequence length="222" mass="24472">MQTLPLIYRDEHLFVKIESSLWLLDTGAPTSFGNTKSITIAGKKFTIAKSYMGLSSVTLSEFVGVQCIGLLGADILGHFDHVFDCTNDKLTVSLDELTHSGQTLQLSEFMSIPILTARISDSECRMFFDTGAQISYYQDDALTDFPADESITDFYPGVGQFQTDTYQVDISLSGIDFTLRCGTLPGLLGATLKMADTQGIIGNQIMNNRVIGYFPRRNVLCM</sequence>
<proteinExistence type="predicted"/>
<organism evidence="1">
    <name type="scientific">marine metagenome</name>
    <dbReference type="NCBI Taxonomy" id="408172"/>
    <lineage>
        <taxon>unclassified sequences</taxon>
        <taxon>metagenomes</taxon>
        <taxon>ecological metagenomes</taxon>
    </lineage>
</organism>
<evidence type="ECO:0008006" key="2">
    <source>
        <dbReference type="Google" id="ProtNLM"/>
    </source>
</evidence>
<dbReference type="AlphaFoldDB" id="A0A382MBH3"/>
<reference evidence="1" key="1">
    <citation type="submission" date="2018-05" db="EMBL/GenBank/DDBJ databases">
        <authorList>
            <person name="Lanie J.A."/>
            <person name="Ng W.-L."/>
            <person name="Kazmierczak K.M."/>
            <person name="Andrzejewski T.M."/>
            <person name="Davidsen T.M."/>
            <person name="Wayne K.J."/>
            <person name="Tettelin H."/>
            <person name="Glass J.I."/>
            <person name="Rusch D."/>
            <person name="Podicherti R."/>
            <person name="Tsui H.-C.T."/>
            <person name="Winkler M.E."/>
        </authorList>
    </citation>
    <scope>NUCLEOTIDE SEQUENCE</scope>
</reference>
<accession>A0A382MBH3</accession>
<evidence type="ECO:0000313" key="1">
    <source>
        <dbReference type="EMBL" id="SVC44782.1"/>
    </source>
</evidence>